<dbReference type="GO" id="GO:0005802">
    <property type="term" value="C:trans-Golgi network"/>
    <property type="evidence" value="ECO:0007669"/>
    <property type="project" value="TreeGrafter"/>
</dbReference>
<dbReference type="Pfam" id="PF08626">
    <property type="entry name" value="TRAPPC9-Trs120"/>
    <property type="match status" value="1"/>
</dbReference>
<name>A0A2G2WKL3_CAPBA</name>
<gene>
    <name evidence="2" type="ORF">CQW23_14934</name>
</gene>
<dbReference type="OrthoDB" id="27962at2759"/>
<comment type="caution">
    <text evidence="2">The sequence shown here is derived from an EMBL/GenBank/DDBJ whole genome shotgun (WGS) entry which is preliminary data.</text>
</comment>
<dbReference type="STRING" id="33114.A0A2G2WKL3"/>
<evidence type="ECO:0000259" key="1">
    <source>
        <dbReference type="Pfam" id="PF08626"/>
    </source>
</evidence>
<protein>
    <submittedName>
        <fullName evidence="2">Trafficking protein particle complex II-specific subunit-like protein</fullName>
    </submittedName>
</protein>
<reference evidence="3" key="2">
    <citation type="journal article" date="2017" name="J. Anim. Genet.">
        <title>Multiple reference genome sequences of hot pepper reveal the massive evolution of plant disease resistance genes by retroduplication.</title>
        <authorList>
            <person name="Kim S."/>
            <person name="Park J."/>
            <person name="Yeom S.-I."/>
            <person name="Kim Y.-M."/>
            <person name="Seo E."/>
            <person name="Kim K.-T."/>
            <person name="Kim M.-S."/>
            <person name="Lee J.M."/>
            <person name="Cheong K."/>
            <person name="Shin H.-S."/>
            <person name="Kim S.-B."/>
            <person name="Han K."/>
            <person name="Lee J."/>
            <person name="Park M."/>
            <person name="Lee H.-A."/>
            <person name="Lee H.-Y."/>
            <person name="Lee Y."/>
            <person name="Oh S."/>
            <person name="Lee J.H."/>
            <person name="Choi E."/>
            <person name="Choi E."/>
            <person name="Lee S.E."/>
            <person name="Jeon J."/>
            <person name="Kim H."/>
            <person name="Choi G."/>
            <person name="Song H."/>
            <person name="Lee J."/>
            <person name="Lee S.-C."/>
            <person name="Kwon J.-K."/>
            <person name="Lee H.-Y."/>
            <person name="Koo N."/>
            <person name="Hong Y."/>
            <person name="Kim R.W."/>
            <person name="Kang W.-H."/>
            <person name="Huh J.H."/>
            <person name="Kang B.-C."/>
            <person name="Yang T.-J."/>
            <person name="Lee Y.-H."/>
            <person name="Bennetzen J.L."/>
            <person name="Choi D."/>
        </authorList>
    </citation>
    <scope>NUCLEOTIDE SEQUENCE [LARGE SCALE GENOMIC DNA]</scope>
    <source>
        <strain evidence="3">cv. PBC81</strain>
    </source>
</reference>
<dbReference type="AlphaFoldDB" id="A0A2G2WKL3"/>
<dbReference type="InterPro" id="IPR013935">
    <property type="entry name" value="Trs120_TRAPPC9"/>
</dbReference>
<dbReference type="PANTHER" id="PTHR21512">
    <property type="entry name" value="TRAFFICKING PROTEIN PARTICLE COMPLEX SUBUNIT 9"/>
    <property type="match status" value="1"/>
</dbReference>
<keyword evidence="3" id="KW-1185">Reference proteome</keyword>
<feature type="domain" description="Trs120/TRAPPC9 N-terminal" evidence="1">
    <location>
        <begin position="8"/>
        <end position="134"/>
    </location>
</feature>
<proteinExistence type="predicted"/>
<dbReference type="InterPro" id="IPR058563">
    <property type="entry name" value="Trs120_TRAPPC9_N"/>
</dbReference>
<accession>A0A2G2WKL3</accession>
<organism evidence="2 3">
    <name type="scientific">Capsicum baccatum</name>
    <name type="common">Peruvian pepper</name>
    <dbReference type="NCBI Taxonomy" id="33114"/>
    <lineage>
        <taxon>Eukaryota</taxon>
        <taxon>Viridiplantae</taxon>
        <taxon>Streptophyta</taxon>
        <taxon>Embryophyta</taxon>
        <taxon>Tracheophyta</taxon>
        <taxon>Spermatophyta</taxon>
        <taxon>Magnoliopsida</taxon>
        <taxon>eudicotyledons</taxon>
        <taxon>Gunneridae</taxon>
        <taxon>Pentapetalae</taxon>
        <taxon>asterids</taxon>
        <taxon>lamiids</taxon>
        <taxon>Solanales</taxon>
        <taxon>Solanaceae</taxon>
        <taxon>Solanoideae</taxon>
        <taxon>Capsiceae</taxon>
        <taxon>Capsicum</taxon>
    </lineage>
</organism>
<evidence type="ECO:0000313" key="2">
    <source>
        <dbReference type="EMBL" id="PHT45776.1"/>
    </source>
</evidence>
<reference evidence="2 3" key="1">
    <citation type="journal article" date="2017" name="Genome Biol.">
        <title>New reference genome sequences of hot pepper reveal the massive evolution of plant disease-resistance genes by retroduplication.</title>
        <authorList>
            <person name="Kim S."/>
            <person name="Park J."/>
            <person name="Yeom S.I."/>
            <person name="Kim Y.M."/>
            <person name="Seo E."/>
            <person name="Kim K.T."/>
            <person name="Kim M.S."/>
            <person name="Lee J.M."/>
            <person name="Cheong K."/>
            <person name="Shin H.S."/>
            <person name="Kim S.B."/>
            <person name="Han K."/>
            <person name="Lee J."/>
            <person name="Park M."/>
            <person name="Lee H.A."/>
            <person name="Lee H.Y."/>
            <person name="Lee Y."/>
            <person name="Oh S."/>
            <person name="Lee J.H."/>
            <person name="Choi E."/>
            <person name="Choi E."/>
            <person name="Lee S.E."/>
            <person name="Jeon J."/>
            <person name="Kim H."/>
            <person name="Choi G."/>
            <person name="Song H."/>
            <person name="Lee J."/>
            <person name="Lee S.C."/>
            <person name="Kwon J.K."/>
            <person name="Lee H.Y."/>
            <person name="Koo N."/>
            <person name="Hong Y."/>
            <person name="Kim R.W."/>
            <person name="Kang W.H."/>
            <person name="Huh J.H."/>
            <person name="Kang B.C."/>
            <person name="Yang T.J."/>
            <person name="Lee Y.H."/>
            <person name="Bennetzen J.L."/>
            <person name="Choi D."/>
        </authorList>
    </citation>
    <scope>NUCLEOTIDE SEQUENCE [LARGE SCALE GENOMIC DNA]</scope>
    <source>
        <strain evidence="3">cv. PBC81</strain>
    </source>
</reference>
<evidence type="ECO:0000313" key="3">
    <source>
        <dbReference type="Proteomes" id="UP000224567"/>
    </source>
</evidence>
<dbReference type="Proteomes" id="UP000224567">
    <property type="component" value="Unassembled WGS sequence"/>
</dbReference>
<dbReference type="PANTHER" id="PTHR21512:SF5">
    <property type="entry name" value="TRAFFICKING PROTEIN PARTICLE COMPLEX SUBUNIT 9"/>
    <property type="match status" value="1"/>
</dbReference>
<sequence>MEPDVSIETSCMIRVAVLPIGSISIPLFRDYTSMLVPHYTVSLSSISSFYTEHQKSPFANQPWDSGSLRFKYMVGGSPASPWEDFQSNRKIFAVIGICHCPTSPDLHSVMDQFANACKSYSSSVVQRCFAFCPGDSQVILLFVDFVIVGID</sequence>
<dbReference type="EMBL" id="MLFT02000006">
    <property type="protein sequence ID" value="PHT45776.1"/>
    <property type="molecule type" value="Genomic_DNA"/>
</dbReference>